<dbReference type="AlphaFoldDB" id="A0A934WSH9"/>
<dbReference type="NCBIfam" id="TIGR03064">
    <property type="entry name" value="sortase_srtB"/>
    <property type="match status" value="1"/>
</dbReference>
<dbReference type="EC" id="3.4.22.71" evidence="4"/>
<reference evidence="4" key="1">
    <citation type="submission" date="2021-01" db="EMBL/GenBank/DDBJ databases">
        <title>Genome public.</title>
        <authorList>
            <person name="Liu C."/>
            <person name="Sun Q."/>
        </authorList>
    </citation>
    <scope>NUCLEOTIDE SEQUENCE</scope>
    <source>
        <strain evidence="4">M6</strain>
    </source>
</reference>
<keyword evidence="5" id="KW-1185">Reference proteome</keyword>
<dbReference type="InterPro" id="IPR005754">
    <property type="entry name" value="Sortase"/>
</dbReference>
<feature type="transmembrane region" description="Helical" evidence="3">
    <location>
        <begin position="12"/>
        <end position="33"/>
    </location>
</feature>
<dbReference type="GO" id="GO:0016787">
    <property type="term" value="F:hydrolase activity"/>
    <property type="evidence" value="ECO:0007669"/>
    <property type="project" value="UniProtKB-KW"/>
</dbReference>
<dbReference type="Proteomes" id="UP000633365">
    <property type="component" value="Unassembled WGS sequence"/>
</dbReference>
<dbReference type="InterPro" id="IPR009835">
    <property type="entry name" value="SrtB"/>
</dbReference>
<dbReference type="Gene3D" id="2.40.260.10">
    <property type="entry name" value="Sortase"/>
    <property type="match status" value="1"/>
</dbReference>
<dbReference type="EMBL" id="JAEQMG010000114">
    <property type="protein sequence ID" value="MBK6089106.1"/>
    <property type="molecule type" value="Genomic_DNA"/>
</dbReference>
<dbReference type="RefSeq" id="WP_201427900.1">
    <property type="nucleotide sequence ID" value="NZ_JAEQMG010000114.1"/>
</dbReference>
<evidence type="ECO:0000256" key="1">
    <source>
        <dbReference type="ARBA" id="ARBA00022801"/>
    </source>
</evidence>
<comment type="caution">
    <text evidence="4">The sequence shown here is derived from an EMBL/GenBank/DDBJ whole genome shotgun (WGS) entry which is preliminary data.</text>
</comment>
<keyword evidence="3" id="KW-1133">Transmembrane helix</keyword>
<evidence type="ECO:0000313" key="4">
    <source>
        <dbReference type="EMBL" id="MBK6089106.1"/>
    </source>
</evidence>
<evidence type="ECO:0000256" key="3">
    <source>
        <dbReference type="SAM" id="Phobius"/>
    </source>
</evidence>
<dbReference type="Pfam" id="PF04203">
    <property type="entry name" value="Sortase"/>
    <property type="match status" value="1"/>
</dbReference>
<name>A0A934WSH9_9FIRM</name>
<evidence type="ECO:0000256" key="2">
    <source>
        <dbReference type="PIRSR" id="PIRSR605754-1"/>
    </source>
</evidence>
<proteinExistence type="predicted"/>
<feature type="active site" description="Acyl-thioester intermediate" evidence="2">
    <location>
        <position position="219"/>
    </location>
</feature>
<keyword evidence="1 4" id="KW-0378">Hydrolase</keyword>
<gene>
    <name evidence="4" type="primary">srtB</name>
    <name evidence="4" type="ORF">JKK62_10725</name>
</gene>
<protein>
    <submittedName>
        <fullName evidence="4">Class B sortase</fullName>
        <ecNumber evidence="4">3.4.22.71</ecNumber>
    </submittedName>
</protein>
<keyword evidence="3" id="KW-0812">Transmembrane</keyword>
<dbReference type="CDD" id="cd05826">
    <property type="entry name" value="Sortase_B"/>
    <property type="match status" value="1"/>
</dbReference>
<sequence length="238" mass="26682">MLRKTIRFMDSAVNRIVAILCLLLFLICLYAMIDAVNVYLNANDKSVLKYKPQLGHGSEALGELSDDAVAWLTIDNTSIDYPVMQGRNNEEYINKDPFGEFSLSGSIFLDSRNRADFSDPYSILYGHHMEHGAMFGALDDFIKQEYFDQHRTGTLITTSGQDYTIRLFAACKADATEKTVFDPPDSTNEELLQYLKQHAAVFEPQGVDAHSRVLAMTTCQSAENVERMAVFGILTPVT</sequence>
<dbReference type="InterPro" id="IPR023365">
    <property type="entry name" value="Sortase_dom-sf"/>
</dbReference>
<dbReference type="SUPFAM" id="SSF63817">
    <property type="entry name" value="Sortase"/>
    <property type="match status" value="1"/>
</dbReference>
<keyword evidence="3" id="KW-0472">Membrane</keyword>
<feature type="active site" description="Proton donor/acceptor" evidence="2">
    <location>
        <position position="127"/>
    </location>
</feature>
<evidence type="ECO:0000313" key="5">
    <source>
        <dbReference type="Proteomes" id="UP000633365"/>
    </source>
</evidence>
<organism evidence="4 5">
    <name type="scientific">Ruminococcus difficilis</name>
    <dbReference type="NCBI Taxonomy" id="2763069"/>
    <lineage>
        <taxon>Bacteria</taxon>
        <taxon>Bacillati</taxon>
        <taxon>Bacillota</taxon>
        <taxon>Clostridia</taxon>
        <taxon>Eubacteriales</taxon>
        <taxon>Oscillospiraceae</taxon>
        <taxon>Ruminococcus</taxon>
    </lineage>
</organism>
<accession>A0A934WSH9</accession>